<keyword evidence="5 8" id="KW-0812">Transmembrane</keyword>
<organism evidence="9 10">
    <name type="scientific">Pendulispora albinea</name>
    <dbReference type="NCBI Taxonomy" id="2741071"/>
    <lineage>
        <taxon>Bacteria</taxon>
        <taxon>Pseudomonadati</taxon>
        <taxon>Myxococcota</taxon>
        <taxon>Myxococcia</taxon>
        <taxon>Myxococcales</taxon>
        <taxon>Sorangiineae</taxon>
        <taxon>Pendulisporaceae</taxon>
        <taxon>Pendulispora</taxon>
    </lineage>
</organism>
<dbReference type="EMBL" id="CP089984">
    <property type="protein sequence ID" value="WXB12970.1"/>
    <property type="molecule type" value="Genomic_DNA"/>
</dbReference>
<feature type="transmembrane region" description="Helical" evidence="8">
    <location>
        <begin position="182"/>
        <end position="201"/>
    </location>
</feature>
<keyword evidence="2" id="KW-1003">Cell membrane</keyword>
<protein>
    <submittedName>
        <fullName evidence="9">Glycosyltransferase family 39 protein</fullName>
    </submittedName>
</protein>
<evidence type="ECO:0000256" key="6">
    <source>
        <dbReference type="ARBA" id="ARBA00022989"/>
    </source>
</evidence>
<feature type="transmembrane region" description="Helical" evidence="8">
    <location>
        <begin position="348"/>
        <end position="367"/>
    </location>
</feature>
<feature type="transmembrane region" description="Helical" evidence="8">
    <location>
        <begin position="83"/>
        <end position="103"/>
    </location>
</feature>
<reference evidence="9 10" key="1">
    <citation type="submission" date="2021-12" db="EMBL/GenBank/DDBJ databases">
        <title>Discovery of the Pendulisporaceae a myxobacterial family with distinct sporulation behavior and unique specialized metabolism.</title>
        <authorList>
            <person name="Garcia R."/>
            <person name="Popoff A."/>
            <person name="Bader C.D."/>
            <person name="Loehr J."/>
            <person name="Walesch S."/>
            <person name="Walt C."/>
            <person name="Boldt J."/>
            <person name="Bunk B."/>
            <person name="Haeckl F.J.F.P.J."/>
            <person name="Gunesch A.P."/>
            <person name="Birkelbach J."/>
            <person name="Nuebel U."/>
            <person name="Pietschmann T."/>
            <person name="Bach T."/>
            <person name="Mueller R."/>
        </authorList>
    </citation>
    <scope>NUCLEOTIDE SEQUENCE [LARGE SCALE GENOMIC DNA]</scope>
    <source>
        <strain evidence="9 10">MSr11954</strain>
    </source>
</reference>
<keyword evidence="6 8" id="KW-1133">Transmembrane helix</keyword>
<sequence length="587" mass="65356">MTFLRPEVRRGWRATFNAERLAQWGRSPLTWILVACALVRVVGIGWGLPASDGWDNDGVAPRDFLAGLVETFTPGHYFTYPPFHLLVLGLLTSPVTIVALLRAPSLAPPDVIAEILNVSYMTGIAYIARFTTLVMSLGITYAMAKIAEAVRDRRAGYCAAAITGIDVSFTYYGKMTNLDVPYLFWGSLALLALVRAIAWNEPRRLRAFVILAVLAVATKDQAYALFLVGAPLAIGAWFVFDPRAREGARGIVRELGRGLAIGAGLFLVVDAVILNPTGFRARLGFLVGPASQDFANYSNDMTGRLRVIEETARLYASLWPSAFIVLAVGGIVLHLWRKKHEAPSRWVAGLAPLLTGISFTLAFNCIARRVEHRFILPQSLMLAVYAGLAVHAFLFELRGRVARLFAQAALAVAFARGIFLVVNLDANLLLEPRYDAERWMREHFAPGDRVETYGLNVYIPRFPDNVHVTRIGLDPAARRNPMPGFEERQDRFENVEARKPRWIVISEGWAWRYLTPLPKTEEGGVITPSTQIQTRGDPSATSYFHELLDGRRGYRVAHVGEFKSDIWSRVDLHGSTGRPTWILERVQ</sequence>
<feature type="transmembrane region" description="Helical" evidence="8">
    <location>
        <begin position="374"/>
        <end position="394"/>
    </location>
</feature>
<evidence type="ECO:0000256" key="2">
    <source>
        <dbReference type="ARBA" id="ARBA00022475"/>
    </source>
</evidence>
<gene>
    <name evidence="9" type="ORF">LZC94_34610</name>
</gene>
<keyword evidence="3" id="KW-0328">Glycosyltransferase</keyword>
<evidence type="ECO:0000256" key="1">
    <source>
        <dbReference type="ARBA" id="ARBA00004651"/>
    </source>
</evidence>
<keyword evidence="10" id="KW-1185">Reference proteome</keyword>
<proteinExistence type="predicted"/>
<evidence type="ECO:0000313" key="9">
    <source>
        <dbReference type="EMBL" id="WXB12970.1"/>
    </source>
</evidence>
<evidence type="ECO:0000256" key="4">
    <source>
        <dbReference type="ARBA" id="ARBA00022679"/>
    </source>
</evidence>
<evidence type="ECO:0000256" key="8">
    <source>
        <dbReference type="SAM" id="Phobius"/>
    </source>
</evidence>
<evidence type="ECO:0000256" key="3">
    <source>
        <dbReference type="ARBA" id="ARBA00022676"/>
    </source>
</evidence>
<evidence type="ECO:0000256" key="7">
    <source>
        <dbReference type="ARBA" id="ARBA00023136"/>
    </source>
</evidence>
<name>A0ABZ2LRM1_9BACT</name>
<keyword evidence="4" id="KW-0808">Transferase</keyword>
<dbReference type="InterPro" id="IPR050297">
    <property type="entry name" value="LipidA_mod_glycosyltrf_83"/>
</dbReference>
<comment type="subcellular location">
    <subcellularLocation>
        <location evidence="1">Cell membrane</location>
        <topology evidence="1">Multi-pass membrane protein</topology>
    </subcellularLocation>
</comment>
<feature type="transmembrane region" description="Helical" evidence="8">
    <location>
        <begin position="222"/>
        <end position="240"/>
    </location>
</feature>
<feature type="transmembrane region" description="Helical" evidence="8">
    <location>
        <begin position="255"/>
        <end position="274"/>
    </location>
</feature>
<evidence type="ECO:0000256" key="5">
    <source>
        <dbReference type="ARBA" id="ARBA00022692"/>
    </source>
</evidence>
<dbReference type="Proteomes" id="UP001370348">
    <property type="component" value="Chromosome"/>
</dbReference>
<dbReference type="PANTHER" id="PTHR33908:SF11">
    <property type="entry name" value="MEMBRANE PROTEIN"/>
    <property type="match status" value="1"/>
</dbReference>
<dbReference type="PANTHER" id="PTHR33908">
    <property type="entry name" value="MANNOSYLTRANSFERASE YKCB-RELATED"/>
    <property type="match status" value="1"/>
</dbReference>
<keyword evidence="7 8" id="KW-0472">Membrane</keyword>
<feature type="transmembrane region" description="Helical" evidence="8">
    <location>
        <begin position="124"/>
        <end position="144"/>
    </location>
</feature>
<evidence type="ECO:0000313" key="10">
    <source>
        <dbReference type="Proteomes" id="UP001370348"/>
    </source>
</evidence>
<accession>A0ABZ2LRM1</accession>
<feature type="transmembrane region" description="Helical" evidence="8">
    <location>
        <begin position="314"/>
        <end position="336"/>
    </location>
</feature>
<feature type="transmembrane region" description="Helical" evidence="8">
    <location>
        <begin position="406"/>
        <end position="430"/>
    </location>
</feature>
<dbReference type="RefSeq" id="WP_394822589.1">
    <property type="nucleotide sequence ID" value="NZ_CP089984.1"/>
</dbReference>